<dbReference type="Gene3D" id="3.40.50.360">
    <property type="match status" value="1"/>
</dbReference>
<dbReference type="InterPro" id="IPR001226">
    <property type="entry name" value="Flavodoxin_CS"/>
</dbReference>
<evidence type="ECO:0000256" key="5">
    <source>
        <dbReference type="ARBA" id="ARBA00022643"/>
    </source>
</evidence>
<dbReference type="HOGENOM" id="CLU_051402_4_3_9"/>
<protein>
    <recommendedName>
        <fullName evidence="7">Flavodoxin</fullName>
    </recommendedName>
</protein>
<dbReference type="PROSITE" id="PS00201">
    <property type="entry name" value="FLAVODOXIN"/>
    <property type="match status" value="1"/>
</dbReference>
<dbReference type="PROSITE" id="PS50902">
    <property type="entry name" value="FLAVODOXIN_LIKE"/>
    <property type="match status" value="1"/>
</dbReference>
<reference evidence="10" key="1">
    <citation type="journal article" date="2016" name="Genome Announc.">
        <title>Complete genome sequence of Alkaliphilus metalliredigens strain QYMF, an alkaliphilic and metal-reducing bacterium isolated from borax-contaminated leachate ponds.</title>
        <authorList>
            <person name="Hwang C."/>
            <person name="Copeland A."/>
            <person name="Lucas S."/>
            <person name="Lapidus A."/>
            <person name="Barry K."/>
            <person name="Detter J.C."/>
            <person name="Glavina Del Rio T."/>
            <person name="Hammon N."/>
            <person name="Israni S."/>
            <person name="Dalin E."/>
            <person name="Tice H."/>
            <person name="Pitluck S."/>
            <person name="Chertkov O."/>
            <person name="Brettin T."/>
            <person name="Bruce D."/>
            <person name="Han C."/>
            <person name="Schmutz J."/>
            <person name="Larimer F."/>
            <person name="Land M.L."/>
            <person name="Hauser L."/>
            <person name="Kyrpides N."/>
            <person name="Mikhailova N."/>
            <person name="Ye Q."/>
            <person name="Zhou J."/>
            <person name="Richardson P."/>
            <person name="Fields M.W."/>
        </authorList>
    </citation>
    <scope>NUCLEOTIDE SEQUENCE [LARGE SCALE GENOMIC DNA]</scope>
    <source>
        <strain evidence="10">QYMF</strain>
    </source>
</reference>
<dbReference type="eggNOG" id="COG0716">
    <property type="taxonomic scope" value="Bacteria"/>
</dbReference>
<dbReference type="KEGG" id="amt:Amet_1116"/>
<proteinExistence type="inferred from homology"/>
<accession>A6TMA9</accession>
<dbReference type="Pfam" id="PF00258">
    <property type="entry name" value="Flavodoxin_1"/>
    <property type="match status" value="1"/>
</dbReference>
<dbReference type="InterPro" id="IPR008254">
    <property type="entry name" value="Flavodoxin/NO_synth"/>
</dbReference>
<keyword evidence="5 7" id="KW-0288">FMN</keyword>
<dbReference type="RefSeq" id="WP_012062368.1">
    <property type="nucleotide sequence ID" value="NC_009633.1"/>
</dbReference>
<gene>
    <name evidence="9" type="ordered locus">Amet_1116</name>
</gene>
<dbReference type="GO" id="GO:0016651">
    <property type="term" value="F:oxidoreductase activity, acting on NAD(P)H"/>
    <property type="evidence" value="ECO:0007669"/>
    <property type="project" value="UniProtKB-ARBA"/>
</dbReference>
<name>A6TMA9_ALKMQ</name>
<evidence type="ECO:0000259" key="8">
    <source>
        <dbReference type="PROSITE" id="PS50902"/>
    </source>
</evidence>
<feature type="domain" description="Flavodoxin-like" evidence="8">
    <location>
        <begin position="4"/>
        <end position="141"/>
    </location>
</feature>
<evidence type="ECO:0000256" key="3">
    <source>
        <dbReference type="ARBA" id="ARBA00022448"/>
    </source>
</evidence>
<keyword evidence="6 7" id="KW-0249">Electron transport</keyword>
<dbReference type="PANTHER" id="PTHR43717:SF1">
    <property type="entry name" value="ANAEROBIC NITRIC OXIDE REDUCTASE FLAVORUBREDOXIN"/>
    <property type="match status" value="1"/>
</dbReference>
<evidence type="ECO:0000256" key="2">
    <source>
        <dbReference type="ARBA" id="ARBA00005267"/>
    </source>
</evidence>
<dbReference type="PANTHER" id="PTHR43717">
    <property type="entry name" value="ANAEROBIC NITRIC OXIDE REDUCTASE FLAVORUBREDOXIN"/>
    <property type="match status" value="1"/>
</dbReference>
<dbReference type="NCBIfam" id="TIGR01753">
    <property type="entry name" value="flav_short"/>
    <property type="match status" value="1"/>
</dbReference>
<dbReference type="NCBIfam" id="NF004050">
    <property type="entry name" value="PRK05569.1"/>
    <property type="match status" value="1"/>
</dbReference>
<dbReference type="AlphaFoldDB" id="A6TMA9"/>
<keyword evidence="3 7" id="KW-0813">Transport</keyword>
<dbReference type="InterPro" id="IPR029039">
    <property type="entry name" value="Flavoprotein-like_sf"/>
</dbReference>
<evidence type="ECO:0000256" key="4">
    <source>
        <dbReference type="ARBA" id="ARBA00022630"/>
    </source>
</evidence>
<organism evidence="9 10">
    <name type="scientific">Alkaliphilus metalliredigens (strain QYMF)</name>
    <dbReference type="NCBI Taxonomy" id="293826"/>
    <lineage>
        <taxon>Bacteria</taxon>
        <taxon>Bacillati</taxon>
        <taxon>Bacillota</taxon>
        <taxon>Clostridia</taxon>
        <taxon>Peptostreptococcales</taxon>
        <taxon>Natronincolaceae</taxon>
        <taxon>Alkaliphilus</taxon>
    </lineage>
</organism>
<comment type="function">
    <text evidence="7">Low-potential electron donor to a number of redox enzymes.</text>
</comment>
<dbReference type="NCBIfam" id="NF004049">
    <property type="entry name" value="PRK05568.1"/>
    <property type="match status" value="1"/>
</dbReference>
<evidence type="ECO:0000256" key="1">
    <source>
        <dbReference type="ARBA" id="ARBA00001917"/>
    </source>
</evidence>
<evidence type="ECO:0000313" key="10">
    <source>
        <dbReference type="Proteomes" id="UP000001572"/>
    </source>
</evidence>
<keyword evidence="4 7" id="KW-0285">Flavoprotein</keyword>
<dbReference type="Proteomes" id="UP000001572">
    <property type="component" value="Chromosome"/>
</dbReference>
<dbReference type="STRING" id="293826.Amet_1116"/>
<dbReference type="GO" id="GO:0009055">
    <property type="term" value="F:electron transfer activity"/>
    <property type="evidence" value="ECO:0007669"/>
    <property type="project" value="UniProtKB-UniRule"/>
</dbReference>
<comment type="cofactor">
    <cofactor evidence="1 7">
        <name>FMN</name>
        <dbReference type="ChEBI" id="CHEBI:58210"/>
    </cofactor>
</comment>
<dbReference type="EMBL" id="CP000724">
    <property type="protein sequence ID" value="ABR47327.1"/>
    <property type="molecule type" value="Genomic_DNA"/>
</dbReference>
<dbReference type="OrthoDB" id="9790745at2"/>
<dbReference type="SUPFAM" id="SSF52218">
    <property type="entry name" value="Flavoproteins"/>
    <property type="match status" value="1"/>
</dbReference>
<sequence>MKKITVIYWSGTGNTEMMAEAIAEGAKSNGAEVNLLNVANATKEDVFNADAVALGCSSMGAEVLEEEEMEPFVESLMDERLKGKPVALFGSYDWGDGEWMRDWDGRMKEYGADLVREGLIIQLTPEDEGLEECRQLGKKLVEG</sequence>
<dbReference type="InterPro" id="IPR010087">
    <property type="entry name" value="Flav_short"/>
</dbReference>
<evidence type="ECO:0000313" key="9">
    <source>
        <dbReference type="EMBL" id="ABR47327.1"/>
    </source>
</evidence>
<evidence type="ECO:0000256" key="6">
    <source>
        <dbReference type="ARBA" id="ARBA00022982"/>
    </source>
</evidence>
<dbReference type="GO" id="GO:0010181">
    <property type="term" value="F:FMN binding"/>
    <property type="evidence" value="ECO:0007669"/>
    <property type="project" value="UniProtKB-UniRule"/>
</dbReference>
<keyword evidence="10" id="KW-1185">Reference proteome</keyword>
<comment type="similarity">
    <text evidence="2 7">Belongs to the flavodoxin family.</text>
</comment>
<evidence type="ECO:0000256" key="7">
    <source>
        <dbReference type="RuleBase" id="RU367037"/>
    </source>
</evidence>